<evidence type="ECO:0000256" key="4">
    <source>
        <dbReference type="ARBA" id="ARBA00023136"/>
    </source>
</evidence>
<keyword evidence="4 6" id="KW-0472">Membrane</keyword>
<organism evidence="8 9">
    <name type="scientific">Micromonospora nigra</name>
    <dbReference type="NCBI Taxonomy" id="145857"/>
    <lineage>
        <taxon>Bacteria</taxon>
        <taxon>Bacillati</taxon>
        <taxon>Actinomycetota</taxon>
        <taxon>Actinomycetes</taxon>
        <taxon>Micromonosporales</taxon>
        <taxon>Micromonosporaceae</taxon>
        <taxon>Micromonospora</taxon>
    </lineage>
</organism>
<evidence type="ECO:0000256" key="3">
    <source>
        <dbReference type="ARBA" id="ARBA00022989"/>
    </source>
</evidence>
<keyword evidence="3 6" id="KW-1133">Transmembrane helix</keyword>
<evidence type="ECO:0000256" key="1">
    <source>
        <dbReference type="ARBA" id="ARBA00004141"/>
    </source>
</evidence>
<dbReference type="PANTHER" id="PTHR38480:SF1">
    <property type="entry name" value="SLR0254 PROTEIN"/>
    <property type="match status" value="1"/>
</dbReference>
<feature type="compositionally biased region" description="Pro residues" evidence="5">
    <location>
        <begin position="278"/>
        <end position="290"/>
    </location>
</feature>
<dbReference type="STRING" id="145857.GA0070616_3649"/>
<name>A0A1C6SFU1_9ACTN</name>
<keyword evidence="9" id="KW-1185">Reference proteome</keyword>
<feature type="transmembrane region" description="Helical" evidence="6">
    <location>
        <begin position="128"/>
        <end position="146"/>
    </location>
</feature>
<dbReference type="GO" id="GO:0016020">
    <property type="term" value="C:membrane"/>
    <property type="evidence" value="ECO:0007669"/>
    <property type="project" value="UniProtKB-SubCell"/>
</dbReference>
<evidence type="ECO:0000256" key="2">
    <source>
        <dbReference type="ARBA" id="ARBA00022692"/>
    </source>
</evidence>
<reference evidence="8 9" key="1">
    <citation type="submission" date="2016-06" db="EMBL/GenBank/DDBJ databases">
        <authorList>
            <person name="Kjaerup R.B."/>
            <person name="Dalgaard T.S."/>
            <person name="Juul-Madsen H.R."/>
        </authorList>
    </citation>
    <scope>NUCLEOTIDE SEQUENCE [LARGE SCALE GENOMIC DNA]</scope>
    <source>
        <strain evidence="8 9">DSM 43818</strain>
    </source>
</reference>
<evidence type="ECO:0000256" key="5">
    <source>
        <dbReference type="SAM" id="MobiDB-lite"/>
    </source>
</evidence>
<protein>
    <submittedName>
        <fullName evidence="8">Uncharacterized membrane protein YckC, RDD family</fullName>
    </submittedName>
</protein>
<gene>
    <name evidence="8" type="ORF">GA0070616_3649</name>
</gene>
<feature type="region of interest" description="Disordered" evidence="5">
    <location>
        <begin position="358"/>
        <end position="384"/>
    </location>
</feature>
<dbReference type="Proteomes" id="UP000199699">
    <property type="component" value="Unassembled WGS sequence"/>
</dbReference>
<dbReference type="AlphaFoldDB" id="A0A1C6SFU1"/>
<feature type="region of interest" description="Disordered" evidence="5">
    <location>
        <begin position="278"/>
        <end position="341"/>
    </location>
</feature>
<feature type="compositionally biased region" description="Pro residues" evidence="5">
    <location>
        <begin position="317"/>
        <end position="334"/>
    </location>
</feature>
<evidence type="ECO:0000313" key="8">
    <source>
        <dbReference type="EMBL" id="SCL28208.1"/>
    </source>
</evidence>
<accession>A0A1C6SFU1</accession>
<dbReference type="PANTHER" id="PTHR38480">
    <property type="entry name" value="SLR0254 PROTEIN"/>
    <property type="match status" value="1"/>
</dbReference>
<feature type="transmembrane region" description="Helical" evidence="6">
    <location>
        <begin position="68"/>
        <end position="85"/>
    </location>
</feature>
<evidence type="ECO:0000256" key="6">
    <source>
        <dbReference type="SAM" id="Phobius"/>
    </source>
</evidence>
<feature type="domain" description="RDD" evidence="7">
    <location>
        <begin position="22"/>
        <end position="160"/>
    </location>
</feature>
<sequence>MPGWGDAGLVSGDAVGLDVRAARIGSRVLALLLDILLQALAALLLVAVAGMALAAMPYGLLDGALSNAALTVGLVLVLVGYPVLFERLNDGRTPGKMAVGLRVVSVDGARVGLRQSLTRALVGVAVEWPGLILPLLSWVAGVTVMLSDRRGRRLGDLVAGTQVVHVRTAAAWRPVPTAVPALAGWAYTLDLSRLDDALALAARQYLARIHQFAEPARGLLARGLWTEVAAVTTPPPPAGMPEPVYLAAVLGERHRRARERLGHERAVMARLWPELTPAPPPAPDPAPTPATPLWVRPAVPPHPVPPASGVQRTVPPQSVPAGPPQGGPPDPAGPPGAGAAEVGAAGVSAAGVGGAEVSAAGVGGAHPVEVAAPADPGVAEGRRR</sequence>
<proteinExistence type="predicted"/>
<feature type="transmembrane region" description="Helical" evidence="6">
    <location>
        <begin position="35"/>
        <end position="56"/>
    </location>
</feature>
<evidence type="ECO:0000259" key="7">
    <source>
        <dbReference type="Pfam" id="PF06271"/>
    </source>
</evidence>
<keyword evidence="2 6" id="KW-0812">Transmembrane</keyword>
<dbReference type="Pfam" id="PF06271">
    <property type="entry name" value="RDD"/>
    <property type="match status" value="1"/>
</dbReference>
<dbReference type="InterPro" id="IPR010432">
    <property type="entry name" value="RDD"/>
</dbReference>
<dbReference type="EMBL" id="FMHT01000003">
    <property type="protein sequence ID" value="SCL28208.1"/>
    <property type="molecule type" value="Genomic_DNA"/>
</dbReference>
<evidence type="ECO:0000313" key="9">
    <source>
        <dbReference type="Proteomes" id="UP000199699"/>
    </source>
</evidence>
<comment type="subcellular location">
    <subcellularLocation>
        <location evidence="1">Membrane</location>
        <topology evidence="1">Multi-pass membrane protein</topology>
    </subcellularLocation>
</comment>